<evidence type="ECO:0000313" key="2">
    <source>
        <dbReference type="Proteomes" id="UP000070700"/>
    </source>
</evidence>
<proteinExistence type="predicted"/>
<protein>
    <submittedName>
        <fullName evidence="1">Uncharacterized protein</fullName>
    </submittedName>
</protein>
<sequence length="398" mass="44761">MAEELRKLAACSTCWALKRGCLDRDPITLQCQGCKSYIKDAKLQDGGTLLADTFFDAVAHSELYRQVSASSLPTLDISQGTRNQNIFGLQVASSAGNTSDPSGHVIDAHFNTRNRLLVEWLDEFVRRNCCLDIHGKGDHTQIVEDAVLIGGYITLLSSSIRVKEHVDTTRDGVIVENELEHYNLYLHLQHLLLSRLQMLIKEILNSLRFEDPHNEYPGYARTAHAAAVILWYDVDYFRRSLRHGPLLLQNSMPASWKGPGGTIVKWFENIGAELQSQLRRGCGQHVDWDSALTSKRSARRTHTTFKLKLTLHQIKHTIQYVPPIRTIFTPLGDGDVFLISPPRSPTLQVLGLRSHALDVEEEIPAHVSYLALLDQPSTEAETSDMDLNLLPDLKTLIR</sequence>
<name>A0A194XAJ4_MOLSC</name>
<dbReference type="OrthoDB" id="3558093at2759"/>
<dbReference type="RefSeq" id="XP_018071545.1">
    <property type="nucleotide sequence ID" value="XM_018213109.1"/>
</dbReference>
<keyword evidence="2" id="KW-1185">Reference proteome</keyword>
<dbReference type="InParanoid" id="A0A194XAJ4"/>
<dbReference type="EMBL" id="KQ947415">
    <property type="protein sequence ID" value="KUJ17190.1"/>
    <property type="molecule type" value="Genomic_DNA"/>
</dbReference>
<organism evidence="1 2">
    <name type="scientific">Mollisia scopiformis</name>
    <name type="common">Conifer needle endophyte fungus</name>
    <name type="synonym">Phialocephala scopiformis</name>
    <dbReference type="NCBI Taxonomy" id="149040"/>
    <lineage>
        <taxon>Eukaryota</taxon>
        <taxon>Fungi</taxon>
        <taxon>Dikarya</taxon>
        <taxon>Ascomycota</taxon>
        <taxon>Pezizomycotina</taxon>
        <taxon>Leotiomycetes</taxon>
        <taxon>Helotiales</taxon>
        <taxon>Mollisiaceae</taxon>
        <taxon>Mollisia</taxon>
    </lineage>
</organism>
<accession>A0A194XAJ4</accession>
<dbReference type="GeneID" id="28822835"/>
<gene>
    <name evidence="1" type="ORF">LY89DRAFT_669600</name>
</gene>
<evidence type="ECO:0000313" key="1">
    <source>
        <dbReference type="EMBL" id="KUJ17190.1"/>
    </source>
</evidence>
<dbReference type="AlphaFoldDB" id="A0A194XAJ4"/>
<dbReference type="Proteomes" id="UP000070700">
    <property type="component" value="Unassembled WGS sequence"/>
</dbReference>
<dbReference type="KEGG" id="psco:LY89DRAFT_669600"/>
<reference evidence="1 2" key="1">
    <citation type="submission" date="2015-10" db="EMBL/GenBank/DDBJ databases">
        <title>Full genome of DAOMC 229536 Phialocephala scopiformis, a fungal endophyte of spruce producing the potent anti-insectan compound rugulosin.</title>
        <authorList>
            <consortium name="DOE Joint Genome Institute"/>
            <person name="Walker A.K."/>
            <person name="Frasz S.L."/>
            <person name="Seifert K.A."/>
            <person name="Miller J.D."/>
            <person name="Mondo S.J."/>
            <person name="Labutti K."/>
            <person name="Lipzen A."/>
            <person name="Dockter R."/>
            <person name="Kennedy M."/>
            <person name="Grigoriev I.V."/>
            <person name="Spatafora J.W."/>
        </authorList>
    </citation>
    <scope>NUCLEOTIDE SEQUENCE [LARGE SCALE GENOMIC DNA]</scope>
    <source>
        <strain evidence="1 2">CBS 120377</strain>
    </source>
</reference>